<keyword evidence="4" id="KW-1185">Reference proteome</keyword>
<dbReference type="InterPro" id="IPR050983">
    <property type="entry name" value="GST_Omega/HSP26"/>
</dbReference>
<dbReference type="PROSITE" id="PS50404">
    <property type="entry name" value="GST_NTER"/>
    <property type="match status" value="1"/>
</dbReference>
<organism evidence="3 4">
    <name type="scientific">Cylindrotheca closterium</name>
    <dbReference type="NCBI Taxonomy" id="2856"/>
    <lineage>
        <taxon>Eukaryota</taxon>
        <taxon>Sar</taxon>
        <taxon>Stramenopiles</taxon>
        <taxon>Ochrophyta</taxon>
        <taxon>Bacillariophyta</taxon>
        <taxon>Bacillariophyceae</taxon>
        <taxon>Bacillariophycidae</taxon>
        <taxon>Bacillariales</taxon>
        <taxon>Bacillariaceae</taxon>
        <taxon>Cylindrotheca</taxon>
    </lineage>
</organism>
<dbReference type="Pfam" id="PF00043">
    <property type="entry name" value="GST_C"/>
    <property type="match status" value="1"/>
</dbReference>
<evidence type="ECO:0008006" key="5">
    <source>
        <dbReference type="Google" id="ProtNLM"/>
    </source>
</evidence>
<proteinExistence type="predicted"/>
<protein>
    <recommendedName>
        <fullName evidence="5">Glutathione transferase</fullName>
    </recommendedName>
</protein>
<dbReference type="Gene3D" id="1.20.1050.10">
    <property type="match status" value="1"/>
</dbReference>
<dbReference type="GO" id="GO:0005737">
    <property type="term" value="C:cytoplasm"/>
    <property type="evidence" value="ECO:0007669"/>
    <property type="project" value="TreeGrafter"/>
</dbReference>
<dbReference type="SFLD" id="SFLDG00358">
    <property type="entry name" value="Main_(cytGST)"/>
    <property type="match status" value="1"/>
</dbReference>
<reference evidence="3" key="1">
    <citation type="submission" date="2023-08" db="EMBL/GenBank/DDBJ databases">
        <authorList>
            <person name="Audoor S."/>
            <person name="Bilcke G."/>
        </authorList>
    </citation>
    <scope>NUCLEOTIDE SEQUENCE</scope>
</reference>
<dbReference type="InterPro" id="IPR004046">
    <property type="entry name" value="GST_C"/>
</dbReference>
<dbReference type="Gene3D" id="3.40.30.10">
    <property type="entry name" value="Glutaredoxin"/>
    <property type="match status" value="1"/>
</dbReference>
<dbReference type="InterPro" id="IPR036282">
    <property type="entry name" value="Glutathione-S-Trfase_C_sf"/>
</dbReference>
<comment type="caution">
    <text evidence="3">The sequence shown here is derived from an EMBL/GenBank/DDBJ whole genome shotgun (WGS) entry which is preliminary data.</text>
</comment>
<evidence type="ECO:0000313" key="3">
    <source>
        <dbReference type="EMBL" id="CAJ1950576.1"/>
    </source>
</evidence>
<dbReference type="PANTHER" id="PTHR43968">
    <property type="match status" value="1"/>
</dbReference>
<gene>
    <name evidence="3" type="ORF">CYCCA115_LOCUS12650</name>
</gene>
<dbReference type="AlphaFoldDB" id="A0AAD2PUI1"/>
<dbReference type="SUPFAM" id="SSF52833">
    <property type="entry name" value="Thioredoxin-like"/>
    <property type="match status" value="1"/>
</dbReference>
<dbReference type="InterPro" id="IPR040079">
    <property type="entry name" value="Glutathione_S-Trfase"/>
</dbReference>
<sequence length="278" mass="31386">MASVSSFQSGPLETTTRNRSHVGKTLLTLRGGEDDIKTQQEETLIKFYTLKGGTCPYAARTWITLLELGIPFETIEISKEDKDNWYLDINPRGKVPALVNTKDGSVVYESAICDEYLSDLARDLGGGPSLMPDNPSERASLRLLNDHVDNSLSPAQFTLLMNKDEEKDKELIEKLEKALGFLEESLDAHGGSYLMGKDFSLADVHVLPFFLRMTITLDHYKGYKLSKENFPNLLRWFDICSQKESVKPSAKSREEIIEVYDRFIKADYAFGGLNKNKK</sequence>
<dbReference type="InterPro" id="IPR010987">
    <property type="entry name" value="Glutathione-S-Trfase_C-like"/>
</dbReference>
<accession>A0AAD2PUI1</accession>
<dbReference type="SUPFAM" id="SSF47616">
    <property type="entry name" value="GST C-terminal domain-like"/>
    <property type="match status" value="1"/>
</dbReference>
<dbReference type="InterPro" id="IPR036249">
    <property type="entry name" value="Thioredoxin-like_sf"/>
</dbReference>
<dbReference type="PROSITE" id="PS50405">
    <property type="entry name" value="GST_CTER"/>
    <property type="match status" value="1"/>
</dbReference>
<feature type="domain" description="GST N-terminal" evidence="1">
    <location>
        <begin position="45"/>
        <end position="125"/>
    </location>
</feature>
<evidence type="ECO:0000259" key="2">
    <source>
        <dbReference type="PROSITE" id="PS50405"/>
    </source>
</evidence>
<dbReference type="InterPro" id="IPR004045">
    <property type="entry name" value="Glutathione_S-Trfase_N"/>
</dbReference>
<evidence type="ECO:0000313" key="4">
    <source>
        <dbReference type="Proteomes" id="UP001295423"/>
    </source>
</evidence>
<dbReference type="CDD" id="cd00299">
    <property type="entry name" value="GST_C_family"/>
    <property type="match status" value="1"/>
</dbReference>
<dbReference type="Pfam" id="PF13409">
    <property type="entry name" value="GST_N_2"/>
    <property type="match status" value="1"/>
</dbReference>
<feature type="domain" description="GST C-terminal" evidence="2">
    <location>
        <begin position="134"/>
        <end position="268"/>
    </location>
</feature>
<dbReference type="Proteomes" id="UP001295423">
    <property type="component" value="Unassembled WGS sequence"/>
</dbReference>
<dbReference type="PANTHER" id="PTHR43968:SF6">
    <property type="entry name" value="GLUTATHIONE S-TRANSFERASE OMEGA"/>
    <property type="match status" value="1"/>
</dbReference>
<evidence type="ECO:0000259" key="1">
    <source>
        <dbReference type="PROSITE" id="PS50404"/>
    </source>
</evidence>
<dbReference type="EMBL" id="CAKOGP040001770">
    <property type="protein sequence ID" value="CAJ1950576.1"/>
    <property type="molecule type" value="Genomic_DNA"/>
</dbReference>
<name>A0AAD2PUI1_9STRA</name>
<dbReference type="SFLD" id="SFLDS00019">
    <property type="entry name" value="Glutathione_Transferase_(cytos"/>
    <property type="match status" value="1"/>
</dbReference>